<dbReference type="OrthoDB" id="785836at2759"/>
<dbReference type="Proteomes" id="UP000323000">
    <property type="component" value="Unassembled WGS sequence"/>
</dbReference>
<dbReference type="AlphaFoldDB" id="A0A5C7GPZ7"/>
<evidence type="ECO:0000313" key="3">
    <source>
        <dbReference type="Proteomes" id="UP000323000"/>
    </source>
</evidence>
<organism evidence="2 3">
    <name type="scientific">Acer yangbiense</name>
    <dbReference type="NCBI Taxonomy" id="1000413"/>
    <lineage>
        <taxon>Eukaryota</taxon>
        <taxon>Viridiplantae</taxon>
        <taxon>Streptophyta</taxon>
        <taxon>Embryophyta</taxon>
        <taxon>Tracheophyta</taxon>
        <taxon>Spermatophyta</taxon>
        <taxon>Magnoliopsida</taxon>
        <taxon>eudicotyledons</taxon>
        <taxon>Gunneridae</taxon>
        <taxon>Pentapetalae</taxon>
        <taxon>rosids</taxon>
        <taxon>malvids</taxon>
        <taxon>Sapindales</taxon>
        <taxon>Sapindaceae</taxon>
        <taxon>Hippocastanoideae</taxon>
        <taxon>Acereae</taxon>
        <taxon>Acer</taxon>
    </lineage>
</organism>
<dbReference type="EMBL" id="VAHF01000057">
    <property type="protein sequence ID" value="TXG46615.1"/>
    <property type="molecule type" value="Genomic_DNA"/>
</dbReference>
<proteinExistence type="predicted"/>
<feature type="region of interest" description="Disordered" evidence="1">
    <location>
        <begin position="1"/>
        <end position="30"/>
    </location>
</feature>
<feature type="compositionally biased region" description="Polar residues" evidence="1">
    <location>
        <begin position="1"/>
        <end position="10"/>
    </location>
</feature>
<comment type="caution">
    <text evidence="2">The sequence shown here is derived from an EMBL/GenBank/DDBJ whole genome shotgun (WGS) entry which is preliminary data.</text>
</comment>
<keyword evidence="3" id="KW-1185">Reference proteome</keyword>
<reference evidence="3" key="1">
    <citation type="journal article" date="2019" name="Gigascience">
        <title>De novo genome assembly of the endangered Acer yangbiense, a plant species with extremely small populations endemic to Yunnan Province, China.</title>
        <authorList>
            <person name="Yang J."/>
            <person name="Wariss H.M."/>
            <person name="Tao L."/>
            <person name="Zhang R."/>
            <person name="Yun Q."/>
            <person name="Hollingsworth P."/>
            <person name="Dao Z."/>
            <person name="Luo G."/>
            <person name="Guo H."/>
            <person name="Ma Y."/>
            <person name="Sun W."/>
        </authorList>
    </citation>
    <scope>NUCLEOTIDE SEQUENCE [LARGE SCALE GENOMIC DNA]</scope>
    <source>
        <strain evidence="3">cv. Malutang</strain>
    </source>
</reference>
<accession>A0A5C7GPZ7</accession>
<sequence length="73" mass="7726">MSSYDHNQPQVAYPPPSTRGGPFVAPLPPVGYPTKEGHGHGFAYSQNALQSRPSLEAMASGRDVVLPYAVAVC</sequence>
<name>A0A5C7GPZ7_9ROSI</name>
<protein>
    <submittedName>
        <fullName evidence="2">Uncharacterized protein</fullName>
    </submittedName>
</protein>
<evidence type="ECO:0000313" key="2">
    <source>
        <dbReference type="EMBL" id="TXG46615.1"/>
    </source>
</evidence>
<gene>
    <name evidence="2" type="ORF">EZV62_027888</name>
</gene>
<evidence type="ECO:0000256" key="1">
    <source>
        <dbReference type="SAM" id="MobiDB-lite"/>
    </source>
</evidence>